<evidence type="ECO:0000256" key="12">
    <source>
        <dbReference type="ARBA" id="ARBA00047761"/>
    </source>
</evidence>
<reference evidence="20" key="1">
    <citation type="submission" date="2016-10" db="EMBL/GenBank/DDBJ databases">
        <authorList>
            <person name="Varghese N."/>
            <person name="Submissions S."/>
        </authorList>
    </citation>
    <scope>NUCLEOTIDE SEQUENCE [LARGE SCALE GENOMIC DNA]</scope>
    <source>
        <strain evidence="20">DSM 40318</strain>
    </source>
</reference>
<dbReference type="Gene3D" id="3.30.565.10">
    <property type="entry name" value="Histidine kinase-like ATPase, C-terminal domain"/>
    <property type="match status" value="1"/>
</dbReference>
<keyword evidence="4" id="KW-0479">Metal-binding</keyword>
<dbReference type="GO" id="GO:0046872">
    <property type="term" value="F:metal ion binding"/>
    <property type="evidence" value="ECO:0007669"/>
    <property type="project" value="UniProtKB-KW"/>
</dbReference>
<keyword evidence="5" id="KW-0547">Nucleotide-binding</keyword>
<dbReference type="GO" id="GO:0006355">
    <property type="term" value="P:regulation of DNA-templated transcription"/>
    <property type="evidence" value="ECO:0007669"/>
    <property type="project" value="InterPro"/>
</dbReference>
<evidence type="ECO:0000313" key="19">
    <source>
        <dbReference type="EMBL" id="SEB30455.1"/>
    </source>
</evidence>
<dbReference type="SUPFAM" id="SSF55874">
    <property type="entry name" value="ATPase domain of HSP90 chaperone/DNA topoisomerase II/histidine kinase"/>
    <property type="match status" value="1"/>
</dbReference>
<dbReference type="InterPro" id="IPR001932">
    <property type="entry name" value="PPM-type_phosphatase-like_dom"/>
</dbReference>
<dbReference type="InterPro" id="IPR036890">
    <property type="entry name" value="HATPase_C_sf"/>
</dbReference>
<dbReference type="PANTHER" id="PTHR43156">
    <property type="entry name" value="STAGE II SPORULATION PROTEIN E-RELATED"/>
    <property type="match status" value="1"/>
</dbReference>
<keyword evidence="20" id="KW-1185">Reference proteome</keyword>
<evidence type="ECO:0000256" key="3">
    <source>
        <dbReference type="ARBA" id="ARBA00022679"/>
    </source>
</evidence>
<dbReference type="InterPro" id="IPR003594">
    <property type="entry name" value="HATPase_dom"/>
</dbReference>
<dbReference type="InterPro" id="IPR029016">
    <property type="entry name" value="GAF-like_dom_sf"/>
</dbReference>
<evidence type="ECO:0000256" key="7">
    <source>
        <dbReference type="ARBA" id="ARBA00022801"/>
    </source>
</evidence>
<evidence type="ECO:0000256" key="11">
    <source>
        <dbReference type="ARBA" id="ARBA00023211"/>
    </source>
</evidence>
<sequence length="803" mass="85643">MASSIEHADVLPFSWDTVAAAVLDRDGTVLHWSGAAAELLDRSAAEVCGKPVGHLLADTSHGRLRDVADRAHVPKAGRARLRHRSGDDIEVAFQILPLETGSGFVVLAASARWVGDAAQGAALLRALLAQDRIGISIHDADLRLVRTNITPERFGGPGTPLDLRHGAGLSAADAGAVDSALHRVLATGVPLVGHEPRPSPSQRAPGRQSSSSLSAVRLEDARGRPAGVAALITDTGGQHRSHQHVELLHRASARIGRSLDVRRTAQDLVDVLVPALGDVAWVNLAEAVFHGDEPPKLVGAGDPHLRRAALASAVEPWPDALLQPGAPIPPYRDTPGLRSLQHGGAVILDPERAIDLVNNQEPDERYLPEHGHSALWAPLFARGLVLGTVTLWRTEEPAPFEQGDADLLTEITSRAALSVDNARRYTREHRASLALQHHLLPRRATDTAAAETTGIYLPAADGAEVSGDWFDAIPLPSLRTALVVGDVVGHGLRASATMGRLRTAIHTLSDLEMDPDELLTHLDDLVTHFTAETDPTYKDPIAATCLYALYDPVTRRCTLATAGHPPPVLVLPDGTARLIELTPGPPLGVGGMPFETTTLELPPGSVLALYTDGLIEGADHDPVAGLRRLIDRLATHCRGDRPLDALGRVVLAETADPSPRDDIALLLARTRALAPDATAAWEFAADPAVVAQARSAATHQLAAWGLDEAAFVTELIVSELVTNAIRYAGGPVGLRLIRDETLICEITDSSNTQPRLRRARTSDEGGRGLFLVAQLARRWGCRYGQSGKTIWAEERLAAEPMTV</sequence>
<organism evidence="19 20">
    <name type="scientific">Streptomyces melanosporofaciens</name>
    <dbReference type="NCBI Taxonomy" id="67327"/>
    <lineage>
        <taxon>Bacteria</taxon>
        <taxon>Bacillati</taxon>
        <taxon>Actinomycetota</taxon>
        <taxon>Actinomycetes</taxon>
        <taxon>Kitasatosporales</taxon>
        <taxon>Streptomycetaceae</taxon>
        <taxon>Streptomyces</taxon>
        <taxon>Streptomyces violaceusniger group</taxon>
    </lineage>
</organism>
<keyword evidence="2" id="KW-0597">Phosphoprotein</keyword>
<dbReference type="RefSeq" id="WP_093459649.1">
    <property type="nucleotide sequence ID" value="NZ_FNST01000001.1"/>
</dbReference>
<dbReference type="Pfam" id="PF00989">
    <property type="entry name" value="PAS"/>
    <property type="match status" value="1"/>
</dbReference>
<dbReference type="GO" id="GO:0016301">
    <property type="term" value="F:kinase activity"/>
    <property type="evidence" value="ECO:0007669"/>
    <property type="project" value="UniProtKB-KW"/>
</dbReference>
<dbReference type="FunFam" id="3.30.565.10:FF:000028">
    <property type="entry name" value="PAS sensor protein"/>
    <property type="match status" value="1"/>
</dbReference>
<evidence type="ECO:0000256" key="8">
    <source>
        <dbReference type="ARBA" id="ARBA00022840"/>
    </source>
</evidence>
<evidence type="ECO:0000256" key="5">
    <source>
        <dbReference type="ARBA" id="ARBA00022741"/>
    </source>
</evidence>
<evidence type="ECO:0000256" key="10">
    <source>
        <dbReference type="ARBA" id="ARBA00022912"/>
    </source>
</evidence>
<dbReference type="EMBL" id="FNST01000001">
    <property type="protein sequence ID" value="SEB30455.1"/>
    <property type="molecule type" value="Genomic_DNA"/>
</dbReference>
<dbReference type="Pfam" id="PF08448">
    <property type="entry name" value="PAS_4"/>
    <property type="match status" value="1"/>
</dbReference>
<keyword evidence="3" id="KW-0808">Transferase</keyword>
<feature type="domain" description="PAS" evidence="17">
    <location>
        <begin position="7"/>
        <end position="73"/>
    </location>
</feature>
<comment type="catalytic activity">
    <reaction evidence="12">
        <text>O-phospho-L-seryl-[protein] + H2O = L-seryl-[protein] + phosphate</text>
        <dbReference type="Rhea" id="RHEA:20629"/>
        <dbReference type="Rhea" id="RHEA-COMP:9863"/>
        <dbReference type="Rhea" id="RHEA-COMP:11604"/>
        <dbReference type="ChEBI" id="CHEBI:15377"/>
        <dbReference type="ChEBI" id="CHEBI:29999"/>
        <dbReference type="ChEBI" id="CHEBI:43474"/>
        <dbReference type="ChEBI" id="CHEBI:83421"/>
        <dbReference type="EC" id="3.1.3.16"/>
    </reaction>
</comment>
<evidence type="ECO:0000256" key="6">
    <source>
        <dbReference type="ARBA" id="ARBA00022777"/>
    </source>
</evidence>
<comment type="function">
    <text evidence="13">Primarily acts as an independent SigF regulator that is sensitive to the osmosensory signal, mediating the cross talk of PknD with the SigF regulon. Possesses both phosphatase and kinase activities. The kinase domain functions as a classic anti-sigma factor-like kinase to phosphorylate the anti-anti-sigma factor domain at the canonical regulatory site, and the phosphatase domain antagonizes this activity.</text>
</comment>
<feature type="region of interest" description="Disordered" evidence="16">
    <location>
        <begin position="190"/>
        <end position="214"/>
    </location>
</feature>
<dbReference type="SUPFAM" id="SSF81606">
    <property type="entry name" value="PP2C-like"/>
    <property type="match status" value="1"/>
</dbReference>
<evidence type="ECO:0000259" key="18">
    <source>
        <dbReference type="SMART" id="SM00331"/>
    </source>
</evidence>
<dbReference type="InterPro" id="IPR052016">
    <property type="entry name" value="Bact_Sigma-Reg"/>
</dbReference>
<keyword evidence="11" id="KW-0464">Manganese</keyword>
<dbReference type="Gene3D" id="3.30.450.40">
    <property type="match status" value="1"/>
</dbReference>
<dbReference type="PANTHER" id="PTHR43156:SF2">
    <property type="entry name" value="STAGE II SPORULATION PROTEIN E"/>
    <property type="match status" value="1"/>
</dbReference>
<dbReference type="Proteomes" id="UP000198609">
    <property type="component" value="Unassembled WGS sequence"/>
</dbReference>
<evidence type="ECO:0000256" key="4">
    <source>
        <dbReference type="ARBA" id="ARBA00022723"/>
    </source>
</evidence>
<dbReference type="EC" id="3.1.3.16" evidence="1"/>
<dbReference type="InterPro" id="IPR035965">
    <property type="entry name" value="PAS-like_dom_sf"/>
</dbReference>
<evidence type="ECO:0000259" key="17">
    <source>
        <dbReference type="SMART" id="SM00091"/>
    </source>
</evidence>
<name>A0A1H4I981_STRMJ</name>
<dbReference type="SMART" id="SM00091">
    <property type="entry name" value="PAS"/>
    <property type="match status" value="1"/>
</dbReference>
<evidence type="ECO:0000256" key="14">
    <source>
        <dbReference type="ARBA" id="ARBA00075117"/>
    </source>
</evidence>
<dbReference type="InterPro" id="IPR036457">
    <property type="entry name" value="PPM-type-like_dom_sf"/>
</dbReference>
<evidence type="ECO:0000256" key="15">
    <source>
        <dbReference type="ARBA" id="ARBA00081350"/>
    </source>
</evidence>
<dbReference type="GO" id="GO:0005524">
    <property type="term" value="F:ATP binding"/>
    <property type="evidence" value="ECO:0007669"/>
    <property type="project" value="UniProtKB-KW"/>
</dbReference>
<dbReference type="InterPro" id="IPR013656">
    <property type="entry name" value="PAS_4"/>
</dbReference>
<dbReference type="CDD" id="cd16936">
    <property type="entry name" value="HATPase_RsbW-like"/>
    <property type="match status" value="1"/>
</dbReference>
<keyword evidence="7" id="KW-0378">Hydrolase</keyword>
<dbReference type="FunFam" id="3.60.40.10:FF:000005">
    <property type="entry name" value="Serine/threonine protein phosphatase"/>
    <property type="match status" value="1"/>
</dbReference>
<dbReference type="Gene3D" id="3.30.450.20">
    <property type="entry name" value="PAS domain"/>
    <property type="match status" value="2"/>
</dbReference>
<dbReference type="SUPFAM" id="SSF55785">
    <property type="entry name" value="PYP-like sensor domain (PAS domain)"/>
    <property type="match status" value="1"/>
</dbReference>
<dbReference type="InterPro" id="IPR013767">
    <property type="entry name" value="PAS_fold"/>
</dbReference>
<dbReference type="Pfam" id="PF07228">
    <property type="entry name" value="SpoIIE"/>
    <property type="match status" value="1"/>
</dbReference>
<dbReference type="AlphaFoldDB" id="A0A1H4I981"/>
<keyword evidence="10" id="KW-0904">Protein phosphatase</keyword>
<evidence type="ECO:0000256" key="16">
    <source>
        <dbReference type="SAM" id="MobiDB-lite"/>
    </source>
</evidence>
<evidence type="ECO:0000256" key="2">
    <source>
        <dbReference type="ARBA" id="ARBA00022553"/>
    </source>
</evidence>
<protein>
    <recommendedName>
        <fullName evidence="1">protein-serine/threonine phosphatase</fullName>
        <ecNumber evidence="1">3.1.3.16</ecNumber>
    </recommendedName>
    <alternativeName>
        <fullName evidence="15">Protein-serine/threonine phosphatase</fullName>
    </alternativeName>
    <alternativeName>
        <fullName evidence="14">Serine/threonine-protein kinase</fullName>
    </alternativeName>
</protein>
<dbReference type="GO" id="GO:0004722">
    <property type="term" value="F:protein serine/threonine phosphatase activity"/>
    <property type="evidence" value="ECO:0007669"/>
    <property type="project" value="UniProtKB-EC"/>
</dbReference>
<dbReference type="CDD" id="cd00130">
    <property type="entry name" value="PAS"/>
    <property type="match status" value="1"/>
</dbReference>
<proteinExistence type="predicted"/>
<evidence type="ECO:0000256" key="9">
    <source>
        <dbReference type="ARBA" id="ARBA00022842"/>
    </source>
</evidence>
<feature type="domain" description="PPM-type phosphatase" evidence="18">
    <location>
        <begin position="450"/>
        <end position="670"/>
    </location>
</feature>
<evidence type="ECO:0000256" key="13">
    <source>
        <dbReference type="ARBA" id="ARBA00056274"/>
    </source>
</evidence>
<dbReference type="Gene3D" id="3.60.40.10">
    <property type="entry name" value="PPM-type phosphatase domain"/>
    <property type="match status" value="1"/>
</dbReference>
<keyword evidence="6" id="KW-0418">Kinase</keyword>
<dbReference type="SMART" id="SM00331">
    <property type="entry name" value="PP2C_SIG"/>
    <property type="match status" value="1"/>
</dbReference>
<evidence type="ECO:0000256" key="1">
    <source>
        <dbReference type="ARBA" id="ARBA00013081"/>
    </source>
</evidence>
<accession>A0A1H4I981</accession>
<keyword evidence="9" id="KW-0460">Magnesium</keyword>
<gene>
    <name evidence="19" type="ORF">SAMN04490356_0224</name>
</gene>
<keyword evidence="8" id="KW-0067">ATP-binding</keyword>
<dbReference type="Pfam" id="PF13581">
    <property type="entry name" value="HATPase_c_2"/>
    <property type="match status" value="1"/>
</dbReference>
<dbReference type="SUPFAM" id="SSF55781">
    <property type="entry name" value="GAF domain-like"/>
    <property type="match status" value="1"/>
</dbReference>
<dbReference type="InterPro" id="IPR000014">
    <property type="entry name" value="PAS"/>
</dbReference>
<evidence type="ECO:0000313" key="20">
    <source>
        <dbReference type="Proteomes" id="UP000198609"/>
    </source>
</evidence>